<protein>
    <submittedName>
        <fullName evidence="1">Transcriptional regulator</fullName>
    </submittedName>
</protein>
<reference evidence="1 2" key="1">
    <citation type="submission" date="2020-05" db="EMBL/GenBank/DDBJ databases">
        <title>Genome Sequencing of Type Strains.</title>
        <authorList>
            <person name="Lemaire J.F."/>
            <person name="Inderbitzin P."/>
            <person name="Gregorio O.A."/>
            <person name="Collins S.B."/>
            <person name="Wespe N."/>
            <person name="Knight-Connoni V."/>
        </authorList>
    </citation>
    <scope>NUCLEOTIDE SEQUENCE [LARGE SCALE GENOMIC DNA]</scope>
    <source>
        <strain evidence="1 2">LMG 21957</strain>
    </source>
</reference>
<name>A0A7Y6BWE8_9BACL</name>
<keyword evidence="2" id="KW-1185">Reference proteome</keyword>
<dbReference type="GO" id="GO:0003677">
    <property type="term" value="F:DNA binding"/>
    <property type="evidence" value="ECO:0007669"/>
    <property type="project" value="InterPro"/>
</dbReference>
<dbReference type="AlphaFoldDB" id="A0A7Y6BWE8"/>
<sequence length="456" mass="53680">MQLAPTIRSHIENHIKVKGYKLQQFSSICGVNVGTMSAILKGSRPIAMNQLDQITAGMGLEKGYFYEMYCVECFVETAPHWRRLEPFLYRCAELNKLDCIKKVVVQVTDDRSYTSELFEMAEKIYNEEMNEAALILYECVADSEKYQHSERLALCQYRIFSINKTMSKFDNLSAAVHMEPYVEKLDEEIQLDAIKDLANIYLTIHLWDKVYYLADELERKVDFQLSLQSRRRKSRQRIAFYPLFTYKAYANLLKAGVCEARQEYEKALEYTDIYERVIEIPNPTEEEQELIERFQSWAKGNRYLYQMLLGNHKVLESYLDYLNDHPQEILTAFVTIVQAANQHALDIDFALERFDPYIKQFNTEEYVKGTYTDQVINHRYIRFYYELAKYRLSQQKYKQGMENLLISLKLSSASDDDLMSIRSIDLYGKFRNHASDSQEKQYSLLMDSLSTQHFGV</sequence>
<accession>A0A7Y6BWE8</accession>
<dbReference type="EMBL" id="JABMCB010000178">
    <property type="protein sequence ID" value="NUU76169.1"/>
    <property type="molecule type" value="Genomic_DNA"/>
</dbReference>
<gene>
    <name evidence="1" type="ORF">HP552_13095</name>
</gene>
<organism evidence="1 2">
    <name type="scientific">Paenibacillus xylanilyticus</name>
    <dbReference type="NCBI Taxonomy" id="248903"/>
    <lineage>
        <taxon>Bacteria</taxon>
        <taxon>Bacillati</taxon>
        <taxon>Bacillota</taxon>
        <taxon>Bacilli</taxon>
        <taxon>Bacillales</taxon>
        <taxon>Paenibacillaceae</taxon>
        <taxon>Paenibacillus</taxon>
    </lineage>
</organism>
<dbReference type="SUPFAM" id="SSF47413">
    <property type="entry name" value="lambda repressor-like DNA-binding domains"/>
    <property type="match status" value="1"/>
</dbReference>
<dbReference type="RefSeq" id="WP_175395890.1">
    <property type="nucleotide sequence ID" value="NZ_JABMCB010000178.1"/>
</dbReference>
<evidence type="ECO:0000313" key="1">
    <source>
        <dbReference type="EMBL" id="NUU76169.1"/>
    </source>
</evidence>
<dbReference type="Proteomes" id="UP000526125">
    <property type="component" value="Unassembled WGS sequence"/>
</dbReference>
<dbReference type="InterPro" id="IPR010982">
    <property type="entry name" value="Lambda_DNA-bd_dom_sf"/>
</dbReference>
<evidence type="ECO:0000313" key="2">
    <source>
        <dbReference type="Proteomes" id="UP000526125"/>
    </source>
</evidence>
<comment type="caution">
    <text evidence="1">The sequence shown here is derived from an EMBL/GenBank/DDBJ whole genome shotgun (WGS) entry which is preliminary data.</text>
</comment>
<proteinExistence type="predicted"/>